<accession>A0A1S8WIS9</accession>
<gene>
    <name evidence="1" type="ORF">X801_09857</name>
</gene>
<dbReference type="Proteomes" id="UP000243686">
    <property type="component" value="Unassembled WGS sequence"/>
</dbReference>
<reference evidence="1 2" key="1">
    <citation type="submission" date="2015-03" db="EMBL/GenBank/DDBJ databases">
        <title>Draft genome of the nematode, Opisthorchis viverrini.</title>
        <authorList>
            <person name="Mitreva M."/>
        </authorList>
    </citation>
    <scope>NUCLEOTIDE SEQUENCE [LARGE SCALE GENOMIC DNA]</scope>
    <source>
        <strain evidence="1">Khon Kaen</strain>
    </source>
</reference>
<name>A0A1S8WIS9_OPIVI</name>
<keyword evidence="2" id="KW-1185">Reference proteome</keyword>
<evidence type="ECO:0000313" key="2">
    <source>
        <dbReference type="Proteomes" id="UP000243686"/>
    </source>
</evidence>
<organism evidence="1 2">
    <name type="scientific">Opisthorchis viverrini</name>
    <name type="common">Southeast Asian liver fluke</name>
    <dbReference type="NCBI Taxonomy" id="6198"/>
    <lineage>
        <taxon>Eukaryota</taxon>
        <taxon>Metazoa</taxon>
        <taxon>Spiralia</taxon>
        <taxon>Lophotrochozoa</taxon>
        <taxon>Platyhelminthes</taxon>
        <taxon>Trematoda</taxon>
        <taxon>Digenea</taxon>
        <taxon>Opisthorchiida</taxon>
        <taxon>Opisthorchiata</taxon>
        <taxon>Opisthorchiidae</taxon>
        <taxon>Opisthorchis</taxon>
    </lineage>
</organism>
<evidence type="ECO:0000313" key="1">
    <source>
        <dbReference type="EMBL" id="OON14352.1"/>
    </source>
</evidence>
<proteinExistence type="predicted"/>
<dbReference type="AlphaFoldDB" id="A0A1S8WIS9"/>
<sequence>MRPRCSLDNKTLLQFMQPVLTLKALSNRLQFKCYLCGGNHSRPKECWHMQIVFNRCRKHGYLSKVCCTAPEFVTDSSVTTKVTGSVFPDTHFMQKLQPIVFNRHITWNYRRTMRQ</sequence>
<protein>
    <submittedName>
        <fullName evidence="1">Uncharacterized protein</fullName>
    </submittedName>
</protein>
<dbReference type="EMBL" id="KV906701">
    <property type="protein sequence ID" value="OON14352.1"/>
    <property type="molecule type" value="Genomic_DNA"/>
</dbReference>